<feature type="domain" description="Serine aminopeptidase S33" evidence="4">
    <location>
        <begin position="19"/>
        <end position="137"/>
    </location>
</feature>
<dbReference type="SUPFAM" id="SSF53474">
    <property type="entry name" value="alpha/beta-Hydrolases"/>
    <property type="match status" value="1"/>
</dbReference>
<dbReference type="Proteomes" id="UP000290624">
    <property type="component" value="Unassembled WGS sequence"/>
</dbReference>
<dbReference type="PANTHER" id="PTHR11614">
    <property type="entry name" value="PHOSPHOLIPASE-RELATED"/>
    <property type="match status" value="1"/>
</dbReference>
<dbReference type="OrthoDB" id="9786110at2"/>
<dbReference type="Gene3D" id="3.40.50.1820">
    <property type="entry name" value="alpha/beta hydrolase"/>
    <property type="match status" value="1"/>
</dbReference>
<evidence type="ECO:0000259" key="4">
    <source>
        <dbReference type="Pfam" id="PF12146"/>
    </source>
</evidence>
<name>A0A4Q2EFK8_9ACTN</name>
<feature type="active site" description="Charge relay system" evidence="1">
    <location>
        <position position="223"/>
    </location>
</feature>
<gene>
    <name evidence="5" type="ORF">C1706_07235</name>
</gene>
<proteinExistence type="predicted"/>
<evidence type="ECO:0000313" key="6">
    <source>
        <dbReference type="Proteomes" id="UP000290624"/>
    </source>
</evidence>
<dbReference type="GO" id="GO:0052689">
    <property type="term" value="F:carboxylic ester hydrolase activity"/>
    <property type="evidence" value="ECO:0007669"/>
    <property type="project" value="InterPro"/>
</dbReference>
<dbReference type="InterPro" id="IPR022742">
    <property type="entry name" value="Hydrolase_4"/>
</dbReference>
<dbReference type="InterPro" id="IPR012354">
    <property type="entry name" value="Esterase_lipase"/>
</dbReference>
<feature type="active site" description="Nucleophile" evidence="1">
    <location>
        <position position="93"/>
    </location>
</feature>
<evidence type="ECO:0000256" key="2">
    <source>
        <dbReference type="PIRSR" id="PIRSR017388-2"/>
    </source>
</evidence>
<feature type="binding site" evidence="2">
    <location>
        <position position="25"/>
    </location>
    <ligand>
        <name>substrate</name>
    </ligand>
</feature>
<evidence type="ECO:0000256" key="1">
    <source>
        <dbReference type="PIRSR" id="PIRSR017388-1"/>
    </source>
</evidence>
<organism evidence="5 6">
    <name type="scientific">Propioniciclava flava</name>
    <dbReference type="NCBI Taxonomy" id="2072026"/>
    <lineage>
        <taxon>Bacteria</taxon>
        <taxon>Bacillati</taxon>
        <taxon>Actinomycetota</taxon>
        <taxon>Actinomycetes</taxon>
        <taxon>Propionibacteriales</taxon>
        <taxon>Propionibacteriaceae</taxon>
        <taxon>Propioniciclava</taxon>
    </lineage>
</organism>
<comment type="caution">
    <text evidence="5">The sequence shown here is derived from an EMBL/GenBank/DDBJ whole genome shotgun (WGS) entry which is preliminary data.</text>
</comment>
<protein>
    <submittedName>
        <fullName evidence="5">Esterase</fullName>
    </submittedName>
</protein>
<evidence type="ECO:0000313" key="5">
    <source>
        <dbReference type="EMBL" id="RXW32340.1"/>
    </source>
</evidence>
<dbReference type="AlphaFoldDB" id="A0A4Q2EFK8"/>
<dbReference type="PIRSF" id="PIRSF017388">
    <property type="entry name" value="Esterase_lipase"/>
    <property type="match status" value="1"/>
</dbReference>
<feature type="active site" description="Charge relay system" evidence="1">
    <location>
        <position position="193"/>
    </location>
</feature>
<dbReference type="EMBL" id="PPCV01000004">
    <property type="protein sequence ID" value="RXW32340.1"/>
    <property type="molecule type" value="Genomic_DNA"/>
</dbReference>
<evidence type="ECO:0000256" key="3">
    <source>
        <dbReference type="PIRSR" id="PIRSR017388-3"/>
    </source>
</evidence>
<dbReference type="InterPro" id="IPR029058">
    <property type="entry name" value="AB_hydrolase_fold"/>
</dbReference>
<keyword evidence="6" id="KW-1185">Reference proteome</keyword>
<sequence>MTIAEHARPFHADGGPVGVVLCHGFTGTPTSMVEWARHLAAAGFTVAVPRLPGHGTTWQELSVTSWQDWYDCVDAEYQALAQRCSVVFVAGISMGGSLALRLAEQHPQTAGLMLINPALGAVDPLARLAPVLKYVVRRVDSIGNDIHKPGVDEGGYDVTPTAAVAELLALWADVRSCLDLVTCPIIVFRSTVDHVVPASSTEIVVRQVSSDDITEIMLPNSYHVATMDYDADTIFAASTAFIERVSADRIQA</sequence>
<reference evidence="5 6" key="1">
    <citation type="submission" date="2018-01" db="EMBL/GenBank/DDBJ databases">
        <title>Lactibacter flavus gen. nov., sp. nov., a novel bacterium of the family Propionibacteriaceae isolated from raw milk and dairy products.</title>
        <authorList>
            <person name="Wenning M."/>
            <person name="Breitenwieser F."/>
            <person name="Huptas C."/>
            <person name="von Neubeck M."/>
            <person name="Busse H.-J."/>
            <person name="Scherer S."/>
        </authorList>
    </citation>
    <scope>NUCLEOTIDE SEQUENCE [LARGE SCALE GENOMIC DNA]</scope>
    <source>
        <strain evidence="5 6">VG341</strain>
    </source>
</reference>
<dbReference type="Pfam" id="PF12146">
    <property type="entry name" value="Hydrolase_4"/>
    <property type="match status" value="1"/>
</dbReference>
<feature type="site" description="Important for substrate specificity" evidence="3">
    <location>
        <position position="142"/>
    </location>
</feature>
<dbReference type="RefSeq" id="WP_129458562.1">
    <property type="nucleotide sequence ID" value="NZ_PPCV01000004.1"/>
</dbReference>
<dbReference type="InterPro" id="IPR051044">
    <property type="entry name" value="MAG_DAG_Lipase"/>
</dbReference>
<accession>A0A4Q2EFK8</accession>
<feature type="binding site" evidence="2">
    <location>
        <position position="94"/>
    </location>
    <ligand>
        <name>substrate</name>
    </ligand>
</feature>